<dbReference type="SUPFAM" id="SSF57701">
    <property type="entry name" value="Zn2/Cys6 DNA-binding domain"/>
    <property type="match status" value="1"/>
</dbReference>
<evidence type="ECO:0000256" key="3">
    <source>
        <dbReference type="ARBA" id="ARBA00023163"/>
    </source>
</evidence>
<dbReference type="GO" id="GO:0000981">
    <property type="term" value="F:DNA-binding transcription factor activity, RNA polymerase II-specific"/>
    <property type="evidence" value="ECO:0007669"/>
    <property type="project" value="InterPro"/>
</dbReference>
<dbReference type="GO" id="GO:0008270">
    <property type="term" value="F:zinc ion binding"/>
    <property type="evidence" value="ECO:0007669"/>
    <property type="project" value="InterPro"/>
</dbReference>
<reference evidence="7" key="1">
    <citation type="journal article" date="2016" name="Genome Announc.">
        <title>Draft genome sequences of fungus Aspergillus calidoustus.</title>
        <authorList>
            <person name="Horn F."/>
            <person name="Linde J."/>
            <person name="Mattern D.J."/>
            <person name="Walther G."/>
            <person name="Guthke R."/>
            <person name="Scherlach K."/>
            <person name="Martin K."/>
            <person name="Brakhage A.A."/>
            <person name="Petzke L."/>
            <person name="Valiante V."/>
        </authorList>
    </citation>
    <scope>NUCLEOTIDE SEQUENCE [LARGE SCALE GENOMIC DNA]</scope>
    <source>
        <strain evidence="7">SF006504</strain>
    </source>
</reference>
<sequence length="83" mass="9415">MLTISRGLTKKTRWHEKVEDRLSHLQHIKCDEAPESCRNCTSTGRSCEYDLQRLPAWVEPALKGRPQSNSLYLGQSRTGSTGL</sequence>
<evidence type="ECO:0000313" key="7">
    <source>
        <dbReference type="Proteomes" id="UP000054771"/>
    </source>
</evidence>
<dbReference type="CDD" id="cd00067">
    <property type="entry name" value="GAL4"/>
    <property type="match status" value="1"/>
</dbReference>
<feature type="domain" description="Zn(2)-C6 fungal-type" evidence="5">
    <location>
        <begin position="24"/>
        <end position="52"/>
    </location>
</feature>
<name>A0A0U5GPF0_ASPCI</name>
<dbReference type="OrthoDB" id="2593732at2759"/>
<dbReference type="Pfam" id="PF00172">
    <property type="entry name" value="Zn_clus"/>
    <property type="match status" value="1"/>
</dbReference>
<evidence type="ECO:0000259" key="5">
    <source>
        <dbReference type="Pfam" id="PF00172"/>
    </source>
</evidence>
<keyword evidence="4" id="KW-0539">Nucleus</keyword>
<gene>
    <name evidence="6" type="ORF">ASPCAL14982</name>
</gene>
<keyword evidence="3" id="KW-0804">Transcription</keyword>
<dbReference type="Proteomes" id="UP000054771">
    <property type="component" value="Unassembled WGS sequence"/>
</dbReference>
<evidence type="ECO:0000256" key="2">
    <source>
        <dbReference type="ARBA" id="ARBA00023125"/>
    </source>
</evidence>
<keyword evidence="2" id="KW-0238">DNA-binding</keyword>
<accession>A0A0U5GPF0</accession>
<dbReference type="EMBL" id="CDMC01000034">
    <property type="protein sequence ID" value="CEL11887.1"/>
    <property type="molecule type" value="Genomic_DNA"/>
</dbReference>
<dbReference type="Gene3D" id="4.10.240.10">
    <property type="entry name" value="Zn(2)-C6 fungal-type DNA-binding domain"/>
    <property type="match status" value="1"/>
</dbReference>
<dbReference type="GO" id="GO:0003677">
    <property type="term" value="F:DNA binding"/>
    <property type="evidence" value="ECO:0007669"/>
    <property type="project" value="UniProtKB-KW"/>
</dbReference>
<organism evidence="6 7">
    <name type="scientific">Aspergillus calidoustus</name>
    <dbReference type="NCBI Taxonomy" id="454130"/>
    <lineage>
        <taxon>Eukaryota</taxon>
        <taxon>Fungi</taxon>
        <taxon>Dikarya</taxon>
        <taxon>Ascomycota</taxon>
        <taxon>Pezizomycotina</taxon>
        <taxon>Eurotiomycetes</taxon>
        <taxon>Eurotiomycetidae</taxon>
        <taxon>Eurotiales</taxon>
        <taxon>Aspergillaceae</taxon>
        <taxon>Aspergillus</taxon>
        <taxon>Aspergillus subgen. Nidulantes</taxon>
    </lineage>
</organism>
<proteinExistence type="predicted"/>
<evidence type="ECO:0000256" key="1">
    <source>
        <dbReference type="ARBA" id="ARBA00023015"/>
    </source>
</evidence>
<protein>
    <recommendedName>
        <fullName evidence="5">Zn(2)-C6 fungal-type domain-containing protein</fullName>
    </recommendedName>
</protein>
<dbReference type="InterPro" id="IPR036864">
    <property type="entry name" value="Zn2-C6_fun-type_DNA-bd_sf"/>
</dbReference>
<keyword evidence="7" id="KW-1185">Reference proteome</keyword>
<evidence type="ECO:0000256" key="4">
    <source>
        <dbReference type="ARBA" id="ARBA00023242"/>
    </source>
</evidence>
<dbReference type="AlphaFoldDB" id="A0A0U5GPF0"/>
<keyword evidence="1" id="KW-0805">Transcription regulation</keyword>
<evidence type="ECO:0000313" key="6">
    <source>
        <dbReference type="EMBL" id="CEL11887.1"/>
    </source>
</evidence>
<dbReference type="InterPro" id="IPR001138">
    <property type="entry name" value="Zn2Cys6_DnaBD"/>
</dbReference>